<name>A0AA42SHS4_ACIJO</name>
<reference evidence="1" key="1">
    <citation type="submission" date="2022-09" db="EMBL/GenBank/DDBJ databases">
        <title>Intensive care unit water sources are persistently colonized with multi-drug resistant bacteria and are the site of extensive horizontal gene transfer of antibiotic resistance genes.</title>
        <authorList>
            <person name="Diorio-Toth L."/>
        </authorList>
    </citation>
    <scope>NUCLEOTIDE SEQUENCE</scope>
    <source>
        <strain evidence="1">GD03885</strain>
    </source>
</reference>
<organism evidence="1 2">
    <name type="scientific">Acinetobacter johnsonii</name>
    <dbReference type="NCBI Taxonomy" id="40214"/>
    <lineage>
        <taxon>Bacteria</taxon>
        <taxon>Pseudomonadati</taxon>
        <taxon>Pseudomonadota</taxon>
        <taxon>Gammaproteobacteria</taxon>
        <taxon>Moraxellales</taxon>
        <taxon>Moraxellaceae</taxon>
        <taxon>Acinetobacter</taxon>
    </lineage>
</organism>
<accession>A0AA42SHS4</accession>
<dbReference type="Proteomes" id="UP001160116">
    <property type="component" value="Unassembled WGS sequence"/>
</dbReference>
<evidence type="ECO:0000313" key="2">
    <source>
        <dbReference type="Proteomes" id="UP001160116"/>
    </source>
</evidence>
<protein>
    <submittedName>
        <fullName evidence="1">Uncharacterized protein</fullName>
    </submittedName>
</protein>
<gene>
    <name evidence="1" type="ORF">N5C97_15665</name>
</gene>
<dbReference type="RefSeq" id="WP_279679364.1">
    <property type="nucleotide sequence ID" value="NZ_JAOCCL010000065.1"/>
</dbReference>
<dbReference type="EMBL" id="JAOCCL010000065">
    <property type="protein sequence ID" value="MDH0827889.1"/>
    <property type="molecule type" value="Genomic_DNA"/>
</dbReference>
<dbReference type="AlphaFoldDB" id="A0AA42SHS4"/>
<evidence type="ECO:0000313" key="1">
    <source>
        <dbReference type="EMBL" id="MDH0827889.1"/>
    </source>
</evidence>
<proteinExistence type="predicted"/>
<sequence length="159" mass="17520">MVTIKTSIDVSDDGSLDRFIKNAEKIGGHVEVGWLGNKNHISKGGGKRTITMADLAAIHIYGTDHIPARDPLTPAIEQNQDKYRNMIERSVVPILEGAMDISSLWQFIGLEAQGDIQQFMVNGKFAPLSPKTIKRKGSSKPLIDSGQWRQGTTYIVSKD</sequence>
<comment type="caution">
    <text evidence="1">The sequence shown here is derived from an EMBL/GenBank/DDBJ whole genome shotgun (WGS) entry which is preliminary data.</text>
</comment>